<reference evidence="2" key="2">
    <citation type="journal article" date="2019" name="MicrobiologyOpen">
        <title>High-quality draft genome sequence of Gaiella occulta isolated from a 150 meter deep mineral water borehole and comparison with the genome sequences of other deep-branching lineages of the phylum Actinobacteria.</title>
        <authorList>
            <person name="Severino R."/>
            <person name="Froufe H.J.C."/>
            <person name="Barroso C."/>
            <person name="Albuquerque L."/>
            <person name="Lobo-da-Cunha A."/>
            <person name="da Costa M.S."/>
            <person name="Egas C."/>
        </authorList>
    </citation>
    <scope>NUCLEOTIDE SEQUENCE [LARGE SCALE GENOMIC DNA]</scope>
    <source>
        <strain evidence="2">F2-233</strain>
    </source>
</reference>
<protein>
    <submittedName>
        <fullName evidence="1">Uncharacterized protein</fullName>
    </submittedName>
</protein>
<dbReference type="AlphaFoldDB" id="A0A7M2YTS0"/>
<accession>A0A7M2YTS0</accession>
<name>A0A7M2YTS0_9ACTN</name>
<comment type="caution">
    <text evidence="1">The sequence shown here is derived from an EMBL/GenBank/DDBJ whole genome shotgun (WGS) entry which is preliminary data.</text>
</comment>
<keyword evidence="2" id="KW-1185">Reference proteome</keyword>
<gene>
    <name evidence="1" type="ORF">Gocc_2683</name>
</gene>
<evidence type="ECO:0000313" key="2">
    <source>
        <dbReference type="Proteomes" id="UP000254134"/>
    </source>
</evidence>
<dbReference type="Proteomes" id="UP000254134">
    <property type="component" value="Unassembled WGS sequence"/>
</dbReference>
<reference evidence="1 2" key="1">
    <citation type="submission" date="2018-07" db="EMBL/GenBank/DDBJ databases">
        <title>High-quality-draft genome sequence of Gaiella occulta.</title>
        <authorList>
            <person name="Severino R."/>
            <person name="Froufe H.J.C."/>
            <person name="Rainey F.A."/>
            <person name="Barroso C."/>
            <person name="Albuquerque L."/>
            <person name="Lobo-Da-Cunha A."/>
            <person name="Da Costa M.S."/>
            <person name="Egas C."/>
        </authorList>
    </citation>
    <scope>NUCLEOTIDE SEQUENCE [LARGE SCALE GENOMIC DNA]</scope>
    <source>
        <strain evidence="1 2">F2-233</strain>
    </source>
</reference>
<dbReference type="EMBL" id="QQZY01000008">
    <property type="protein sequence ID" value="RDI73542.1"/>
    <property type="molecule type" value="Genomic_DNA"/>
</dbReference>
<evidence type="ECO:0000313" key="1">
    <source>
        <dbReference type="EMBL" id="RDI73542.1"/>
    </source>
</evidence>
<proteinExistence type="predicted"/>
<sequence length="47" mass="5342">MRIDRESLEHKAQPVVGEVRIEDKQGLARNGESEFDARKNNEATIFG</sequence>
<organism evidence="1 2">
    <name type="scientific">Gaiella occulta</name>
    <dbReference type="NCBI Taxonomy" id="1002870"/>
    <lineage>
        <taxon>Bacteria</taxon>
        <taxon>Bacillati</taxon>
        <taxon>Actinomycetota</taxon>
        <taxon>Thermoleophilia</taxon>
        <taxon>Gaiellales</taxon>
        <taxon>Gaiellaceae</taxon>
        <taxon>Gaiella</taxon>
    </lineage>
</organism>